<dbReference type="Pfam" id="PF01033">
    <property type="entry name" value="Somatomedin_B"/>
    <property type="match status" value="1"/>
</dbReference>
<dbReference type="InterPro" id="IPR036024">
    <property type="entry name" value="Somatomedin_B-like_dom_sf"/>
</dbReference>
<protein>
    <recommendedName>
        <fullName evidence="3">SMB domain-containing protein</fullName>
    </recommendedName>
</protein>
<sequence>MPSGSPKSSENLSLMGTRSPVRSPEDEDVASSMGRCCQTCAFVSITLVGAALLMRAARFQDSQVSAAPVQRQFLPAPELERVQGVIDVRPLQPRQQHGQVQVVDDVDDSHSWHWQGSSRYAPSTASVCYYDYEGFAADCFCKLANNKVCRSKSCACSQGCSSSLTWRHKSSTTFKNIKYATGCQKEDSTALLTVPESFFADIRHLKTWCPQGAQKLLAEMFRASFQTFREVVGEGPARQCMHAAQLVSVPWLHLHTLCADGHIDGLPGSPTMGWCGTMHSSHDAEPLAASAMLWAERLYGVRSQSLPSSCSEMGCGIAGIGGRCSCKSDCQVHTNCCDDFSSICRP</sequence>
<dbReference type="InterPro" id="IPR001212">
    <property type="entry name" value="Somatomedin_B_dom"/>
</dbReference>
<dbReference type="EMBL" id="CAUJNA010001169">
    <property type="protein sequence ID" value="CAJ1384932.1"/>
    <property type="molecule type" value="Genomic_DNA"/>
</dbReference>
<evidence type="ECO:0000313" key="4">
    <source>
        <dbReference type="EMBL" id="CAJ1384932.1"/>
    </source>
</evidence>
<feature type="domain" description="SMB" evidence="3">
    <location>
        <begin position="306"/>
        <end position="346"/>
    </location>
</feature>
<proteinExistence type="predicted"/>
<dbReference type="SUPFAM" id="SSF90188">
    <property type="entry name" value="Somatomedin B domain"/>
    <property type="match status" value="1"/>
</dbReference>
<dbReference type="PROSITE" id="PS50958">
    <property type="entry name" value="SMB_2"/>
    <property type="match status" value="1"/>
</dbReference>
<dbReference type="AlphaFoldDB" id="A0AA36MV37"/>
<evidence type="ECO:0000256" key="2">
    <source>
        <dbReference type="SAM" id="MobiDB-lite"/>
    </source>
</evidence>
<comment type="caution">
    <text evidence="4">The sequence shown here is derived from an EMBL/GenBank/DDBJ whole genome shotgun (WGS) entry which is preliminary data.</text>
</comment>
<accession>A0AA36MV37</accession>
<organism evidence="4 5">
    <name type="scientific">Effrenium voratum</name>
    <dbReference type="NCBI Taxonomy" id="2562239"/>
    <lineage>
        <taxon>Eukaryota</taxon>
        <taxon>Sar</taxon>
        <taxon>Alveolata</taxon>
        <taxon>Dinophyceae</taxon>
        <taxon>Suessiales</taxon>
        <taxon>Symbiodiniaceae</taxon>
        <taxon>Effrenium</taxon>
    </lineage>
</organism>
<keyword evidence="5" id="KW-1185">Reference proteome</keyword>
<keyword evidence="1" id="KW-1015">Disulfide bond</keyword>
<evidence type="ECO:0000259" key="3">
    <source>
        <dbReference type="PROSITE" id="PS50958"/>
    </source>
</evidence>
<name>A0AA36MV37_9DINO</name>
<feature type="compositionally biased region" description="Polar residues" evidence="2">
    <location>
        <begin position="1"/>
        <end position="16"/>
    </location>
</feature>
<evidence type="ECO:0000256" key="1">
    <source>
        <dbReference type="ARBA" id="ARBA00023157"/>
    </source>
</evidence>
<gene>
    <name evidence="4" type="ORF">EVOR1521_LOCUS11662</name>
</gene>
<evidence type="ECO:0000313" key="5">
    <source>
        <dbReference type="Proteomes" id="UP001178507"/>
    </source>
</evidence>
<dbReference type="Proteomes" id="UP001178507">
    <property type="component" value="Unassembled WGS sequence"/>
</dbReference>
<feature type="region of interest" description="Disordered" evidence="2">
    <location>
        <begin position="1"/>
        <end position="28"/>
    </location>
</feature>
<reference evidence="4" key="1">
    <citation type="submission" date="2023-08" db="EMBL/GenBank/DDBJ databases">
        <authorList>
            <person name="Chen Y."/>
            <person name="Shah S."/>
            <person name="Dougan E. K."/>
            <person name="Thang M."/>
            <person name="Chan C."/>
        </authorList>
    </citation>
    <scope>NUCLEOTIDE SEQUENCE</scope>
</reference>
<dbReference type="PROSITE" id="PS00524">
    <property type="entry name" value="SMB_1"/>
    <property type="match status" value="1"/>
</dbReference>